<dbReference type="EMBL" id="CP092471">
    <property type="protein sequence ID" value="UVI40280.1"/>
    <property type="molecule type" value="Genomic_DNA"/>
</dbReference>
<evidence type="ECO:0000256" key="10">
    <source>
        <dbReference type="ARBA" id="ARBA00023244"/>
    </source>
</evidence>
<dbReference type="InterPro" id="IPR012409">
    <property type="entry name" value="Sirohaem_synth"/>
</dbReference>
<dbReference type="InterPro" id="IPR003043">
    <property type="entry name" value="Uropor_MeTrfase_CS"/>
</dbReference>
<evidence type="ECO:0000256" key="11">
    <source>
        <dbReference type="ARBA" id="ARBA00023268"/>
    </source>
</evidence>
<sequence>MTHSANRRPTKTAPRIAPLAKLPLFHAIDGRRVIVAGDTDGSRWKAELLSAAGAEVTVLAGPAPDAERWSGLVETPVDGPIILFAREWTPEDMAGCALAIGDLDPAQGEAFAAAARDAGVLVNVVDKPALCDFQIGSIVNRSPVVIGISTDGAAPMLGQSIRSRIEAVLPPGLAGWAAAAQGWRARLKRIVLDGKARRRFWERFTASAWARPAHAPDARDFADLLKDEGETGGSVTMVGAGPGDPELLTLKAVRALQTASVILYDDLVSPEVLELARREAHRVSVGKRARGPSVGQNEIDAELVRLALAGERVVRLKGGDPLVFGRATEELDACRAAGIPVAIVPGITAAQGAAAALGFSLTERVHARRVQFVTGHGMSGTLPEDIDWTAIADPRATTVVYMPRATLAEFASRAIAAGLDPLTPALAVASATLPQQAETRCSLAALPQKAAGLPEGAPVLVVIGQVTREAGRNAMEDAA</sequence>
<dbReference type="InterPro" id="IPR000878">
    <property type="entry name" value="4pyrrol_Mease"/>
</dbReference>
<dbReference type="InterPro" id="IPR036291">
    <property type="entry name" value="NAD(P)-bd_dom_sf"/>
</dbReference>
<evidence type="ECO:0000256" key="9">
    <source>
        <dbReference type="ARBA" id="ARBA00023239"/>
    </source>
</evidence>
<evidence type="ECO:0000256" key="5">
    <source>
        <dbReference type="ARBA" id="ARBA00022679"/>
    </source>
</evidence>
<dbReference type="RefSeq" id="WP_265560402.1">
    <property type="nucleotide sequence ID" value="NZ_CP092471.1"/>
</dbReference>
<dbReference type="NCBIfam" id="TIGR01470">
    <property type="entry name" value="cysG_Nterm"/>
    <property type="match status" value="1"/>
</dbReference>
<comment type="similarity">
    <text evidence="2">Belongs to the precorrin methyltransferase family.</text>
</comment>
<comment type="catalytic activity">
    <reaction evidence="13">
        <text>precorrin-2 + NAD(+) = sirohydrochlorin + NADH + 2 H(+)</text>
        <dbReference type="Rhea" id="RHEA:15613"/>
        <dbReference type="ChEBI" id="CHEBI:15378"/>
        <dbReference type="ChEBI" id="CHEBI:57540"/>
        <dbReference type="ChEBI" id="CHEBI:57945"/>
        <dbReference type="ChEBI" id="CHEBI:58351"/>
        <dbReference type="ChEBI" id="CHEBI:58827"/>
        <dbReference type="EC" id="1.3.1.76"/>
    </reaction>
</comment>
<dbReference type="CDD" id="cd11642">
    <property type="entry name" value="SUMT"/>
    <property type="match status" value="1"/>
</dbReference>
<dbReference type="Gene3D" id="3.40.1010.10">
    <property type="entry name" value="Cobalt-precorrin-4 Transmethylase, Domain 1"/>
    <property type="match status" value="1"/>
</dbReference>
<dbReference type="InterPro" id="IPR014776">
    <property type="entry name" value="4pyrrole_Mease_sub2"/>
</dbReference>
<keyword evidence="5 15" id="KW-0808">Transferase</keyword>
<evidence type="ECO:0000256" key="3">
    <source>
        <dbReference type="ARBA" id="ARBA00022573"/>
    </source>
</evidence>
<keyword evidence="9 15" id="KW-0456">Lyase</keyword>
<keyword evidence="10" id="KW-0627">Porphyrin biosynthesis</keyword>
<dbReference type="GO" id="GO:0004851">
    <property type="term" value="F:uroporphyrin-III C-methyltransferase activity"/>
    <property type="evidence" value="ECO:0007669"/>
    <property type="project" value="UniProtKB-EC"/>
</dbReference>
<dbReference type="PIRSF" id="PIRSF036426">
    <property type="entry name" value="Sirohaem_synth"/>
    <property type="match status" value="1"/>
</dbReference>
<dbReference type="PANTHER" id="PTHR45790:SF3">
    <property type="entry name" value="S-ADENOSYL-L-METHIONINE-DEPENDENT UROPORPHYRINOGEN III METHYLTRANSFERASE, CHLOROPLASTIC"/>
    <property type="match status" value="1"/>
</dbReference>
<dbReference type="InterPro" id="IPR006366">
    <property type="entry name" value="CobA/CysG_C"/>
</dbReference>
<evidence type="ECO:0000256" key="13">
    <source>
        <dbReference type="ARBA" id="ARBA00047561"/>
    </source>
</evidence>
<evidence type="ECO:0000256" key="6">
    <source>
        <dbReference type="ARBA" id="ARBA00022691"/>
    </source>
</evidence>
<dbReference type="EC" id="4.99.1.4" evidence="15"/>
<evidence type="ECO:0000256" key="4">
    <source>
        <dbReference type="ARBA" id="ARBA00022603"/>
    </source>
</evidence>
<dbReference type="Gene3D" id="3.30.160.110">
    <property type="entry name" value="Siroheme synthase, domain 2"/>
    <property type="match status" value="1"/>
</dbReference>
<dbReference type="InterPro" id="IPR014777">
    <property type="entry name" value="4pyrrole_Mease_sub1"/>
</dbReference>
<evidence type="ECO:0000256" key="2">
    <source>
        <dbReference type="ARBA" id="ARBA00005879"/>
    </source>
</evidence>
<dbReference type="NCBIfam" id="NF004790">
    <property type="entry name" value="PRK06136.1"/>
    <property type="match status" value="1"/>
</dbReference>
<keyword evidence="16" id="KW-1185">Reference proteome</keyword>
<organism evidence="15 16">
    <name type="scientific">Qipengyuania spongiae</name>
    <dbReference type="NCBI Taxonomy" id="2909673"/>
    <lineage>
        <taxon>Bacteria</taxon>
        <taxon>Pseudomonadati</taxon>
        <taxon>Pseudomonadota</taxon>
        <taxon>Alphaproteobacteria</taxon>
        <taxon>Sphingomonadales</taxon>
        <taxon>Erythrobacteraceae</taxon>
        <taxon>Qipengyuania</taxon>
    </lineage>
</organism>
<keyword evidence="7 15" id="KW-0560">Oxidoreductase</keyword>
<dbReference type="InterPro" id="IPR035996">
    <property type="entry name" value="4pyrrol_Methylase_sf"/>
</dbReference>
<evidence type="ECO:0000313" key="16">
    <source>
        <dbReference type="Proteomes" id="UP001065265"/>
    </source>
</evidence>
<keyword evidence="11" id="KW-0511">Multifunctional enzyme</keyword>
<evidence type="ECO:0000256" key="8">
    <source>
        <dbReference type="ARBA" id="ARBA00023027"/>
    </source>
</evidence>
<keyword evidence="6" id="KW-0949">S-adenosyl-L-methionine</keyword>
<evidence type="ECO:0000256" key="12">
    <source>
        <dbReference type="ARBA" id="ARBA00025705"/>
    </source>
</evidence>
<comment type="pathway">
    <text evidence="1">Porphyrin-containing compound metabolism; siroheme biosynthesis; sirohydrochlorin from precorrin-2: step 1/1.</text>
</comment>
<feature type="domain" description="Tetrapyrrole methylase" evidence="14">
    <location>
        <begin position="235"/>
        <end position="446"/>
    </location>
</feature>
<accession>A0ABY5T1J0</accession>
<protein>
    <submittedName>
        <fullName evidence="15">Siroheme synthase CysG</fullName>
        <ecNumber evidence="15">1.3.1.76</ecNumber>
        <ecNumber evidence="15">2.1.1.107</ecNumber>
        <ecNumber evidence="15">4.99.1.4</ecNumber>
    </submittedName>
</protein>
<dbReference type="GO" id="GO:0032259">
    <property type="term" value="P:methylation"/>
    <property type="evidence" value="ECO:0007669"/>
    <property type="project" value="UniProtKB-KW"/>
</dbReference>
<dbReference type="PANTHER" id="PTHR45790">
    <property type="entry name" value="SIROHEME SYNTHASE-RELATED"/>
    <property type="match status" value="1"/>
</dbReference>
<dbReference type="EC" id="1.3.1.76" evidence="15"/>
<evidence type="ECO:0000313" key="15">
    <source>
        <dbReference type="EMBL" id="UVI40280.1"/>
    </source>
</evidence>
<gene>
    <name evidence="15" type="primary">cysG</name>
    <name evidence="15" type="ORF">L1F33_04885</name>
</gene>
<evidence type="ECO:0000256" key="1">
    <source>
        <dbReference type="ARBA" id="ARBA00005010"/>
    </source>
</evidence>
<keyword evidence="8" id="KW-0520">NAD</keyword>
<dbReference type="Proteomes" id="UP001065265">
    <property type="component" value="Chromosome"/>
</dbReference>
<dbReference type="EC" id="2.1.1.107" evidence="15"/>
<dbReference type="Pfam" id="PF00590">
    <property type="entry name" value="TP_methylase"/>
    <property type="match status" value="1"/>
</dbReference>
<evidence type="ECO:0000259" key="14">
    <source>
        <dbReference type="Pfam" id="PF00590"/>
    </source>
</evidence>
<dbReference type="InterPro" id="IPR050161">
    <property type="entry name" value="Siro_Cobalamin_biosynth"/>
</dbReference>
<dbReference type="SUPFAM" id="SSF75615">
    <property type="entry name" value="Siroheme synthase middle domains-like"/>
    <property type="match status" value="1"/>
</dbReference>
<dbReference type="InterPro" id="IPR006367">
    <property type="entry name" value="Sirohaem_synthase_N"/>
</dbReference>
<keyword evidence="4 15" id="KW-0489">Methyltransferase</keyword>
<dbReference type="GO" id="GO:0043115">
    <property type="term" value="F:precorrin-2 dehydrogenase activity"/>
    <property type="evidence" value="ECO:0007669"/>
    <property type="project" value="UniProtKB-EC"/>
</dbReference>
<dbReference type="GO" id="GO:0051266">
    <property type="term" value="F:sirohydrochlorin ferrochelatase activity"/>
    <property type="evidence" value="ECO:0007669"/>
    <property type="project" value="UniProtKB-EC"/>
</dbReference>
<proteinExistence type="inferred from homology"/>
<dbReference type="NCBIfam" id="NF007922">
    <property type="entry name" value="PRK10637.1"/>
    <property type="match status" value="1"/>
</dbReference>
<dbReference type="NCBIfam" id="TIGR01469">
    <property type="entry name" value="cobA_cysG_Cterm"/>
    <property type="match status" value="1"/>
</dbReference>
<keyword evidence="3" id="KW-0169">Cobalamin biosynthesis</keyword>
<evidence type="ECO:0000256" key="7">
    <source>
        <dbReference type="ARBA" id="ARBA00023002"/>
    </source>
</evidence>
<dbReference type="Gene3D" id="3.40.50.720">
    <property type="entry name" value="NAD(P)-binding Rossmann-like Domain"/>
    <property type="match status" value="1"/>
</dbReference>
<reference evidence="15" key="1">
    <citation type="submission" date="2022-02" db="EMBL/GenBank/DDBJ databases">
        <title>Qipengyuania spongiae sp. nov., isolated from marine sponge.</title>
        <authorList>
            <person name="Li Z."/>
            <person name="Zhang M."/>
        </authorList>
    </citation>
    <scope>NUCLEOTIDE SEQUENCE</scope>
    <source>
        <strain evidence="15">PHS-Z21</strain>
    </source>
</reference>
<dbReference type="Pfam" id="PF13241">
    <property type="entry name" value="NAD_binding_7"/>
    <property type="match status" value="1"/>
</dbReference>
<dbReference type="PROSITE" id="PS00839">
    <property type="entry name" value="SUMT_1"/>
    <property type="match status" value="1"/>
</dbReference>
<dbReference type="SUPFAM" id="SSF51735">
    <property type="entry name" value="NAD(P)-binding Rossmann-fold domains"/>
    <property type="match status" value="1"/>
</dbReference>
<comment type="pathway">
    <text evidence="12">Porphyrin-containing compound metabolism; siroheme biosynthesis; precorrin-2 from uroporphyrinogen III: step 1/1.</text>
</comment>
<dbReference type="Gene3D" id="3.30.950.10">
    <property type="entry name" value="Methyltransferase, Cobalt-precorrin-4 Transmethylase, Domain 2"/>
    <property type="match status" value="1"/>
</dbReference>
<name>A0ABY5T1J0_9SPHN</name>
<dbReference type="SUPFAM" id="SSF53790">
    <property type="entry name" value="Tetrapyrrole methylase"/>
    <property type="match status" value="1"/>
</dbReference>